<gene>
    <name evidence="2" type="ORF">RO785_27830</name>
</gene>
<dbReference type="InterPro" id="IPR043729">
    <property type="entry name" value="DUF5672"/>
</dbReference>
<feature type="domain" description="DUF5672" evidence="1">
    <location>
        <begin position="58"/>
        <end position="247"/>
    </location>
</feature>
<dbReference type="EMBL" id="JAVSNH010000002">
    <property type="protein sequence ID" value="MDT4514782.1"/>
    <property type="molecule type" value="Genomic_DNA"/>
</dbReference>
<sequence>MNKKDIAVVIPIYLPSLSNSERISLEQCLKLLSSYSIVVIKPESLDLDDIINFYGLTHIEAFPDKHFVSLRAYNKLVLSEEFYRSFQHYTYMLIYQLDAYVFKDELLNWANKGYDYIGAPWLPWKKRHLSVIGRYRLYCQRLFCRLFDEKTFKTDKYYAYQVGNGGFSLRRISKMLEITTHYKTKISKLLDDDAPFYPEDVLLLYELTDRNFHLKKPCFKEALQFAMEENPKWAYCYNGNQLPFGCHAWCHKDYYPFWSSFIKY</sequence>
<dbReference type="Pfam" id="PF18922">
    <property type="entry name" value="DUF5672"/>
    <property type="match status" value="1"/>
</dbReference>
<comment type="caution">
    <text evidence="2">The sequence shown here is derived from an EMBL/GenBank/DDBJ whole genome shotgun (WGS) entry which is preliminary data.</text>
</comment>
<dbReference type="RefSeq" id="WP_195651996.1">
    <property type="nucleotide sequence ID" value="NZ_JADMQL010000006.1"/>
</dbReference>
<evidence type="ECO:0000313" key="3">
    <source>
        <dbReference type="Proteomes" id="UP001266995"/>
    </source>
</evidence>
<name>A0AAW8VP89_9BACE</name>
<reference evidence="2" key="1">
    <citation type="submission" date="2023-08" db="EMBL/GenBank/DDBJ databases">
        <title>Reintroducing virulent viruses to syntetic microbiomes.</title>
        <authorList>
            <person name="Wilde J."/>
            <person name="Boyes R."/>
            <person name="Robinson A.V."/>
            <person name="Daisley B.A."/>
            <person name="Allen-Vercoe E."/>
        </authorList>
    </citation>
    <scope>NUCLEOTIDE SEQUENCE</scope>
    <source>
        <strain evidence="2">225I_12FAA</strain>
    </source>
</reference>
<proteinExistence type="predicted"/>
<dbReference type="Proteomes" id="UP001266995">
    <property type="component" value="Unassembled WGS sequence"/>
</dbReference>
<organism evidence="2 3">
    <name type="scientific">Bacteroides cellulosilyticus</name>
    <dbReference type="NCBI Taxonomy" id="246787"/>
    <lineage>
        <taxon>Bacteria</taxon>
        <taxon>Pseudomonadati</taxon>
        <taxon>Bacteroidota</taxon>
        <taxon>Bacteroidia</taxon>
        <taxon>Bacteroidales</taxon>
        <taxon>Bacteroidaceae</taxon>
        <taxon>Bacteroides</taxon>
    </lineage>
</organism>
<evidence type="ECO:0000259" key="1">
    <source>
        <dbReference type="Pfam" id="PF18922"/>
    </source>
</evidence>
<accession>A0AAW8VP89</accession>
<protein>
    <submittedName>
        <fullName evidence="2">DUF5672 family protein</fullName>
    </submittedName>
</protein>
<dbReference type="AlphaFoldDB" id="A0AAW8VP89"/>
<evidence type="ECO:0000313" key="2">
    <source>
        <dbReference type="EMBL" id="MDT4514782.1"/>
    </source>
</evidence>